<dbReference type="GO" id="GO:0006412">
    <property type="term" value="P:translation"/>
    <property type="evidence" value="ECO:0007669"/>
    <property type="project" value="UniProtKB-UniRule"/>
</dbReference>
<dbReference type="PANTHER" id="PTHR21011:SF1">
    <property type="entry name" value="SMALL RIBOSOMAL SUBUNIT PROTEIN BS6M"/>
    <property type="match status" value="1"/>
</dbReference>
<proteinExistence type="inferred from homology"/>
<dbReference type="PANTHER" id="PTHR21011">
    <property type="entry name" value="MITOCHONDRIAL 28S RIBOSOMAL PROTEIN S6"/>
    <property type="match status" value="1"/>
</dbReference>
<dbReference type="GO" id="GO:0005840">
    <property type="term" value="C:ribosome"/>
    <property type="evidence" value="ECO:0007669"/>
    <property type="project" value="UniProtKB-KW"/>
</dbReference>
<organism evidence="4 5">
    <name type="scientific">Aerophobetes bacterium</name>
    <dbReference type="NCBI Taxonomy" id="2030807"/>
    <lineage>
        <taxon>Bacteria</taxon>
        <taxon>Candidatus Aerophobota</taxon>
    </lineage>
</organism>
<dbReference type="GO" id="GO:0003735">
    <property type="term" value="F:structural constituent of ribosome"/>
    <property type="evidence" value="ECO:0007669"/>
    <property type="project" value="InterPro"/>
</dbReference>
<dbReference type="NCBIfam" id="TIGR00166">
    <property type="entry name" value="S6"/>
    <property type="match status" value="1"/>
</dbReference>
<reference evidence="5" key="1">
    <citation type="submission" date="2017-08" db="EMBL/GenBank/DDBJ databases">
        <title>A dynamic microbial community with high functional redundancy inhabits the cold, oxic subseafloor aquifer.</title>
        <authorList>
            <person name="Tully B.J."/>
            <person name="Wheat C.G."/>
            <person name="Glazer B.T."/>
            <person name="Huber J.A."/>
        </authorList>
    </citation>
    <scope>NUCLEOTIDE SEQUENCE [LARGE SCALE GENOMIC DNA]</scope>
</reference>
<dbReference type="InterPro" id="IPR014717">
    <property type="entry name" value="Transl_elong_EF1B/ribsomal_bS6"/>
</dbReference>
<comment type="function">
    <text evidence="3">Binds together with bS18 to 16S ribosomal RNA.</text>
</comment>
<dbReference type="InterPro" id="IPR020814">
    <property type="entry name" value="Ribosomal_S6_plastid/chlpt"/>
</dbReference>
<accession>A0A2A4X7E9</accession>
<evidence type="ECO:0000256" key="1">
    <source>
        <dbReference type="ARBA" id="ARBA00009512"/>
    </source>
</evidence>
<keyword evidence="3" id="KW-0699">rRNA-binding</keyword>
<comment type="similarity">
    <text evidence="1 3">Belongs to the bacterial ribosomal protein bS6 family.</text>
</comment>
<sequence>MSTKANNLYEGMHIISASLSEGALEKAVARLKSTIEEFGGEIKNVISMGRKKLAYEINNARHGEYFLIYFSAPPSAIVEIKKEYKINEDLMRVLIFKTEAVQEKIEFQTLGEVS</sequence>
<evidence type="ECO:0000313" key="4">
    <source>
        <dbReference type="EMBL" id="PCI77967.1"/>
    </source>
</evidence>
<keyword evidence="3" id="KW-0694">RNA-binding</keyword>
<dbReference type="AlphaFoldDB" id="A0A2A4X7E9"/>
<dbReference type="CDD" id="cd00473">
    <property type="entry name" value="bS6"/>
    <property type="match status" value="1"/>
</dbReference>
<dbReference type="GO" id="GO:0005737">
    <property type="term" value="C:cytoplasm"/>
    <property type="evidence" value="ECO:0007669"/>
    <property type="project" value="UniProtKB-ARBA"/>
</dbReference>
<dbReference type="Pfam" id="PF01250">
    <property type="entry name" value="Ribosomal_S6"/>
    <property type="match status" value="1"/>
</dbReference>
<dbReference type="InterPro" id="IPR035980">
    <property type="entry name" value="Ribosomal_bS6_sf"/>
</dbReference>
<dbReference type="InterPro" id="IPR000529">
    <property type="entry name" value="Ribosomal_bS6"/>
</dbReference>
<dbReference type="GO" id="GO:1990904">
    <property type="term" value="C:ribonucleoprotein complex"/>
    <property type="evidence" value="ECO:0007669"/>
    <property type="project" value="UniProtKB-KW"/>
</dbReference>
<dbReference type="GO" id="GO:0070181">
    <property type="term" value="F:small ribosomal subunit rRNA binding"/>
    <property type="evidence" value="ECO:0007669"/>
    <property type="project" value="TreeGrafter"/>
</dbReference>
<dbReference type="SUPFAM" id="SSF54995">
    <property type="entry name" value="Ribosomal protein S6"/>
    <property type="match status" value="1"/>
</dbReference>
<keyword evidence="3 4" id="KW-0689">Ribosomal protein</keyword>
<dbReference type="EMBL" id="NVUK01000010">
    <property type="protein sequence ID" value="PCI77967.1"/>
    <property type="molecule type" value="Genomic_DNA"/>
</dbReference>
<keyword evidence="3" id="KW-0687">Ribonucleoprotein</keyword>
<dbReference type="Proteomes" id="UP000218775">
    <property type="component" value="Unassembled WGS sequence"/>
</dbReference>
<gene>
    <name evidence="3 4" type="primary">rpsF</name>
    <name evidence="4" type="ORF">COB21_02065</name>
</gene>
<evidence type="ECO:0000256" key="2">
    <source>
        <dbReference type="ARBA" id="ARBA00035294"/>
    </source>
</evidence>
<name>A0A2A4X7E9_UNCAE</name>
<protein>
    <recommendedName>
        <fullName evidence="2 3">Small ribosomal subunit protein bS6</fullName>
    </recommendedName>
</protein>
<comment type="caution">
    <text evidence="4">The sequence shown here is derived from an EMBL/GenBank/DDBJ whole genome shotgun (WGS) entry which is preliminary data.</text>
</comment>
<dbReference type="HAMAP" id="MF_00360">
    <property type="entry name" value="Ribosomal_bS6"/>
    <property type="match status" value="1"/>
</dbReference>
<dbReference type="Gene3D" id="3.30.70.60">
    <property type="match status" value="1"/>
</dbReference>
<evidence type="ECO:0000256" key="3">
    <source>
        <dbReference type="HAMAP-Rule" id="MF_00360"/>
    </source>
</evidence>
<evidence type="ECO:0000313" key="5">
    <source>
        <dbReference type="Proteomes" id="UP000218775"/>
    </source>
</evidence>